<dbReference type="InterPro" id="IPR058502">
    <property type="entry name" value="PLL-like_beta-prop"/>
</dbReference>
<accession>A0ABS0JAQ9</accession>
<protein>
    <recommendedName>
        <fullName evidence="2">PLL-like beta propeller domain-containing protein</fullName>
    </recommendedName>
</protein>
<comment type="caution">
    <text evidence="3">The sequence shown here is derived from an EMBL/GenBank/DDBJ whole genome shotgun (WGS) entry which is preliminary data.</text>
</comment>
<feature type="chain" id="PRO_5047446396" description="PLL-like beta propeller domain-containing protein" evidence="1">
    <location>
        <begin position="26"/>
        <end position="524"/>
    </location>
</feature>
<evidence type="ECO:0000259" key="2">
    <source>
        <dbReference type="Pfam" id="PF26607"/>
    </source>
</evidence>
<gene>
    <name evidence="3" type="ORF">IW248_000431</name>
</gene>
<dbReference type="Gene3D" id="2.120.10.70">
    <property type="entry name" value="Fucose-specific lectin"/>
    <property type="match status" value="2"/>
</dbReference>
<keyword evidence="1" id="KW-0732">Signal</keyword>
<reference evidence="3 4" key="1">
    <citation type="submission" date="2020-11" db="EMBL/GenBank/DDBJ databases">
        <title>Sequencing the genomes of 1000 actinobacteria strains.</title>
        <authorList>
            <person name="Klenk H.-P."/>
        </authorList>
    </citation>
    <scope>NUCLEOTIDE SEQUENCE [LARGE SCALE GENOMIC DNA]</scope>
    <source>
        <strain evidence="3 4">DSM 101692</strain>
    </source>
</reference>
<evidence type="ECO:0000313" key="4">
    <source>
        <dbReference type="Proteomes" id="UP000614915"/>
    </source>
</evidence>
<dbReference type="EMBL" id="JADOTX010000001">
    <property type="protein sequence ID" value="MBG6064144.1"/>
    <property type="molecule type" value="Genomic_DNA"/>
</dbReference>
<keyword evidence="4" id="KW-1185">Reference proteome</keyword>
<dbReference type="SUPFAM" id="SSF89372">
    <property type="entry name" value="Fucose-specific lectin"/>
    <property type="match status" value="2"/>
</dbReference>
<evidence type="ECO:0000256" key="1">
    <source>
        <dbReference type="SAM" id="SignalP"/>
    </source>
</evidence>
<proteinExistence type="predicted"/>
<name>A0ABS0JAQ9_9ACTN</name>
<feature type="signal peptide" evidence="1">
    <location>
        <begin position="1"/>
        <end position="25"/>
    </location>
</feature>
<dbReference type="PANTHER" id="PTHR35362">
    <property type="entry name" value="ANK_REP_REGION DOMAIN-CONTAINING PROTEIN"/>
    <property type="match status" value="1"/>
</dbReference>
<dbReference type="Proteomes" id="UP000614915">
    <property type="component" value="Unassembled WGS sequence"/>
</dbReference>
<evidence type="ECO:0000313" key="3">
    <source>
        <dbReference type="EMBL" id="MBG6064144.1"/>
    </source>
</evidence>
<sequence>MSRTLRHGLAVAALTVASVVGPVLATPAAHASIVPNCTVASPTAADAAFAARVNPLLNGKLAGYLDATRAACVRVIVSVVKAENLPMRAATIAITTTIVETGIRNLDYGADDSLGLYQQRPSQGWGSSAQVMDPIYSTKKFLSAMRTKYPNNGWLTAPIGEICQRVQISAYPDRYAEQAADGATIALAAWGQDRVEDELAVGANADGRLQAFAVRGAGAVHSLWQTAPNGGFGDWVSLGGSALRHPVVDSAADGRMELFVVGGDGKLYHKWQQSPNGPFSEWVSRGGSDLSADLAVGRNADGRLQVFVVGGNGSLYSTWQTTANGAWASWVSLGGSALRHPVVDSAADGRMELFVVGGDGKLYHKWQQSPNGPFSEWVSRGGSDLSADLAVGRNADGRLQVFVVGGNGSLYSTWQTTANGAWASWVSLGGSALRHPVVDSAADGRMELFVVGGDGKLYHKWQQSPNGPFSEWVSRGGSDLSADLAVGRNADGRLQVFVVGGNGSLYSAWQTTPNGPWAAWFNLG</sequence>
<organism evidence="3 4">
    <name type="scientific">Micromonospora ureilytica</name>
    <dbReference type="NCBI Taxonomy" id="709868"/>
    <lineage>
        <taxon>Bacteria</taxon>
        <taxon>Bacillati</taxon>
        <taxon>Actinomycetota</taxon>
        <taxon>Actinomycetes</taxon>
        <taxon>Micromonosporales</taxon>
        <taxon>Micromonosporaceae</taxon>
        <taxon>Micromonospora</taxon>
    </lineage>
</organism>
<dbReference type="CDD" id="cd22954">
    <property type="entry name" value="PLL_lectin"/>
    <property type="match status" value="1"/>
</dbReference>
<dbReference type="Pfam" id="PF26607">
    <property type="entry name" value="DUF8189"/>
    <property type="match status" value="1"/>
</dbReference>
<dbReference type="PANTHER" id="PTHR35362:SF1">
    <property type="entry name" value="SKICH DOMAIN-CONTAINING PROTEIN"/>
    <property type="match status" value="1"/>
</dbReference>
<dbReference type="RefSeq" id="WP_196925426.1">
    <property type="nucleotide sequence ID" value="NZ_JADOTX010000001.1"/>
</dbReference>
<feature type="domain" description="PLL-like beta propeller" evidence="2">
    <location>
        <begin position="198"/>
        <end position="523"/>
    </location>
</feature>